<dbReference type="SMART" id="SM00066">
    <property type="entry name" value="GAL4"/>
    <property type="match status" value="1"/>
</dbReference>
<dbReference type="InterPro" id="IPR053181">
    <property type="entry name" value="EcdB-like_regulator"/>
</dbReference>
<dbReference type="PROSITE" id="PS50048">
    <property type="entry name" value="ZN2_CY6_FUNGAL_2"/>
    <property type="match status" value="1"/>
</dbReference>
<feature type="compositionally biased region" description="Basic and acidic residues" evidence="2">
    <location>
        <begin position="456"/>
        <end position="465"/>
    </location>
</feature>
<dbReference type="CDD" id="cd00067">
    <property type="entry name" value="GAL4"/>
    <property type="match status" value="1"/>
</dbReference>
<dbReference type="SUPFAM" id="SSF57701">
    <property type="entry name" value="Zn2/Cys6 DNA-binding domain"/>
    <property type="match status" value="1"/>
</dbReference>
<feature type="region of interest" description="Disordered" evidence="2">
    <location>
        <begin position="330"/>
        <end position="354"/>
    </location>
</feature>
<evidence type="ECO:0000313" key="4">
    <source>
        <dbReference type="EMBL" id="KAF2233053.1"/>
    </source>
</evidence>
<keyword evidence="5" id="KW-1185">Reference proteome</keyword>
<feature type="compositionally biased region" description="Low complexity" evidence="2">
    <location>
        <begin position="52"/>
        <end position="71"/>
    </location>
</feature>
<dbReference type="Proteomes" id="UP000800092">
    <property type="component" value="Unassembled WGS sequence"/>
</dbReference>
<feature type="compositionally biased region" description="Low complexity" evidence="2">
    <location>
        <begin position="483"/>
        <end position="493"/>
    </location>
</feature>
<sequence>MDAADPEGKRPYSYTAPPQLPHQRLPHHQHHPEQPVAAQSQPYSLPPPHQPPTHTQHPSSRPIAEPHSAAHYPPPPPSYHEGYPHDPNSSRNLPAPPGPPHGYSTQRAGFVPAVDAPHQYPVEPYRRPPSTPSQGNPPSEHSLRPIQISNPPPPEAPRPEGPPMNHHPYSQGPPPEHLNGVYSGLPLSHHEQASTPVSYAPHPYGPGHGPPTPYQYAPNGHPYSTGPRKKQVRATQACDACRQRKQKCNEERPCAFCSELNLKCEYRDVPPPKQDRSMMQLMDKLNAMAESQARAEEHFSALRQESKDTRRRMEMVEHVLKIKLPELTRNSEDARSSTVDMDAETSRNRSASQELPPATFHKTVPHVGTGNDTPSSFPAGPPLTATVSKGQAPITEAELFVPTKHTTGAHNMLKWPILEQLIDLDGIIPRDLYAKEQYPQHLEIRRGLLKLYGRGEGPKHGDRSSDTPGTPSMSGSMSELGDDAASISSASDSPWGTGFHSPPNTDTLLRPEPEVGGLNPDGTLKLDSATIKHLLWVFQNHVWLMHPCIPKDTMIRLIKVFIAHYSPDSGQSDRSPYSINHDPELPFRKRKRSQGGIYPIGGSSSPDNSSQRPKALPERSINNAIVLLILALGKICDVKTPIPPFPGEGRDRSSRSAPGESPSNISRPSPGSSSAFQSPNPETHQLTPGSRGVSTDGYVQNSLKDSGRKNSDVIPGLAYYAYATDILGNLQGGNDTSHAQAFILAALYSAQLVRVMDSFSWLTQATRACQILVQTDHVVDDKINDVPKSTNRDPRQENIRLLYWTCLQLESDILAELDALSASGLYYHEDVVAYPKGVFHDMPDPSEMPANIPDMMLHYSGQIQLRRFLNKVHKTNFYKQGEPRQRPPEGNGADHEVVQSEWEGVETPEETYQRLTSYLDDWKAILPPHMQWDEEDAPPPAEINQARLRAKYYGARYVLNRPFLLQAIEPFGVKERKSPVSEETIMHAAETCVAAAIRSTVAFDGLPGGLENRILVTSIFGTAHAQFGNCLVLAATHKSLRLKHLVDREKLDSLLDRTIKFLSNYELHSPTLKCDKLILMRLKHNLDKPVGQSSSMSLSSSFGSNK</sequence>
<feature type="region of interest" description="Disordered" evidence="2">
    <location>
        <begin position="453"/>
        <end position="521"/>
    </location>
</feature>
<dbReference type="InterPro" id="IPR001138">
    <property type="entry name" value="Zn2Cys6_DnaBD"/>
</dbReference>
<gene>
    <name evidence="4" type="ORF">EV356DRAFT_230642</name>
</gene>
<dbReference type="AlphaFoldDB" id="A0A6A6H689"/>
<feature type="region of interest" description="Disordered" evidence="2">
    <location>
        <begin position="568"/>
        <end position="616"/>
    </location>
</feature>
<organism evidence="4 5">
    <name type="scientific">Viridothelium virens</name>
    <name type="common">Speckled blister lichen</name>
    <name type="synonym">Trypethelium virens</name>
    <dbReference type="NCBI Taxonomy" id="1048519"/>
    <lineage>
        <taxon>Eukaryota</taxon>
        <taxon>Fungi</taxon>
        <taxon>Dikarya</taxon>
        <taxon>Ascomycota</taxon>
        <taxon>Pezizomycotina</taxon>
        <taxon>Dothideomycetes</taxon>
        <taxon>Dothideomycetes incertae sedis</taxon>
        <taxon>Trypetheliales</taxon>
        <taxon>Trypetheliaceae</taxon>
        <taxon>Viridothelium</taxon>
    </lineage>
</organism>
<feature type="compositionally biased region" description="Basic and acidic residues" evidence="2">
    <location>
        <begin position="1"/>
        <end position="10"/>
    </location>
</feature>
<evidence type="ECO:0000256" key="2">
    <source>
        <dbReference type="SAM" id="MobiDB-lite"/>
    </source>
</evidence>
<dbReference type="PANTHER" id="PTHR47785:SF4">
    <property type="entry name" value="ZN(II)2CYS6 TRANSCRIPTION FACTOR (EUROFUNG)"/>
    <property type="match status" value="1"/>
</dbReference>
<dbReference type="OrthoDB" id="5244761at2759"/>
<dbReference type="Pfam" id="PF00172">
    <property type="entry name" value="Zn_clus"/>
    <property type="match status" value="1"/>
</dbReference>
<feature type="compositionally biased region" description="Low complexity" evidence="2">
    <location>
        <begin position="594"/>
        <end position="606"/>
    </location>
</feature>
<protein>
    <recommendedName>
        <fullName evidence="3">Zn(2)-C6 fungal-type domain-containing protein</fullName>
    </recommendedName>
</protein>
<evidence type="ECO:0000313" key="5">
    <source>
        <dbReference type="Proteomes" id="UP000800092"/>
    </source>
</evidence>
<dbReference type="PANTHER" id="PTHR47785">
    <property type="entry name" value="ZN(II)2CYS6 TRANSCRIPTION FACTOR (EUROFUNG)-RELATED-RELATED"/>
    <property type="match status" value="1"/>
</dbReference>
<accession>A0A6A6H689</accession>
<feature type="compositionally biased region" description="Pro residues" evidence="2">
    <location>
        <begin position="150"/>
        <end position="162"/>
    </location>
</feature>
<feature type="region of interest" description="Disordered" evidence="2">
    <location>
        <begin position="1"/>
        <end position="228"/>
    </location>
</feature>
<feature type="compositionally biased region" description="Low complexity" evidence="2">
    <location>
        <begin position="661"/>
        <end position="679"/>
    </location>
</feature>
<dbReference type="InterPro" id="IPR036864">
    <property type="entry name" value="Zn2-C6_fun-type_DNA-bd_sf"/>
</dbReference>
<dbReference type="EMBL" id="ML991810">
    <property type="protein sequence ID" value="KAF2233053.1"/>
    <property type="molecule type" value="Genomic_DNA"/>
</dbReference>
<feature type="compositionally biased region" description="Polar residues" evidence="2">
    <location>
        <begin position="466"/>
        <end position="477"/>
    </location>
</feature>
<name>A0A6A6H689_VIRVR</name>
<dbReference type="CDD" id="cd12148">
    <property type="entry name" value="fungal_TF_MHR"/>
    <property type="match status" value="1"/>
</dbReference>
<feature type="domain" description="Zn(2)-C6 fungal-type" evidence="3">
    <location>
        <begin position="237"/>
        <end position="266"/>
    </location>
</feature>
<dbReference type="GO" id="GO:0008270">
    <property type="term" value="F:zinc ion binding"/>
    <property type="evidence" value="ECO:0007669"/>
    <property type="project" value="InterPro"/>
</dbReference>
<proteinExistence type="predicted"/>
<feature type="region of interest" description="Disordered" evidence="2">
    <location>
        <begin position="643"/>
        <end position="706"/>
    </location>
</feature>
<evidence type="ECO:0000256" key="1">
    <source>
        <dbReference type="ARBA" id="ARBA00023242"/>
    </source>
</evidence>
<reference evidence="4" key="1">
    <citation type="journal article" date="2020" name="Stud. Mycol.">
        <title>101 Dothideomycetes genomes: a test case for predicting lifestyles and emergence of pathogens.</title>
        <authorList>
            <person name="Haridas S."/>
            <person name="Albert R."/>
            <person name="Binder M."/>
            <person name="Bloem J."/>
            <person name="Labutti K."/>
            <person name="Salamov A."/>
            <person name="Andreopoulos B."/>
            <person name="Baker S."/>
            <person name="Barry K."/>
            <person name="Bills G."/>
            <person name="Bluhm B."/>
            <person name="Cannon C."/>
            <person name="Castanera R."/>
            <person name="Culley D."/>
            <person name="Daum C."/>
            <person name="Ezra D."/>
            <person name="Gonzalez J."/>
            <person name="Henrissat B."/>
            <person name="Kuo A."/>
            <person name="Liang C."/>
            <person name="Lipzen A."/>
            <person name="Lutzoni F."/>
            <person name="Magnuson J."/>
            <person name="Mondo S."/>
            <person name="Nolan M."/>
            <person name="Ohm R."/>
            <person name="Pangilinan J."/>
            <person name="Park H.-J."/>
            <person name="Ramirez L."/>
            <person name="Alfaro M."/>
            <person name="Sun H."/>
            <person name="Tritt A."/>
            <person name="Yoshinaga Y."/>
            <person name="Zwiers L.-H."/>
            <person name="Turgeon B."/>
            <person name="Goodwin S."/>
            <person name="Spatafora J."/>
            <person name="Crous P."/>
            <person name="Grigoriev I."/>
        </authorList>
    </citation>
    <scope>NUCLEOTIDE SEQUENCE</scope>
    <source>
        <strain evidence="4">Tuck. ex Michener</strain>
    </source>
</reference>
<dbReference type="PROSITE" id="PS00463">
    <property type="entry name" value="ZN2_CY6_FUNGAL_1"/>
    <property type="match status" value="1"/>
</dbReference>
<feature type="region of interest" description="Disordered" evidence="2">
    <location>
        <begin position="877"/>
        <end position="896"/>
    </location>
</feature>
<feature type="compositionally biased region" description="Basic and acidic residues" evidence="2">
    <location>
        <begin position="881"/>
        <end position="896"/>
    </location>
</feature>
<evidence type="ECO:0000259" key="3">
    <source>
        <dbReference type="PROSITE" id="PS50048"/>
    </source>
</evidence>
<dbReference type="GO" id="GO:0000981">
    <property type="term" value="F:DNA-binding transcription factor activity, RNA polymerase II-specific"/>
    <property type="evidence" value="ECO:0007669"/>
    <property type="project" value="InterPro"/>
</dbReference>
<keyword evidence="1" id="KW-0539">Nucleus</keyword>
<feature type="compositionally biased region" description="Polar residues" evidence="2">
    <location>
        <begin position="568"/>
        <end position="578"/>
    </location>
</feature>
<dbReference type="Gene3D" id="4.10.240.10">
    <property type="entry name" value="Zn(2)-C6 fungal-type DNA-binding domain"/>
    <property type="match status" value="1"/>
</dbReference>